<dbReference type="InterPro" id="IPR001867">
    <property type="entry name" value="OmpR/PhoB-type_DNA-bd"/>
</dbReference>
<keyword evidence="1 2" id="KW-0238">DNA-binding</keyword>
<dbReference type="Pfam" id="PF00486">
    <property type="entry name" value="Trans_reg_C"/>
    <property type="match status" value="1"/>
</dbReference>
<dbReference type="InterPro" id="IPR036388">
    <property type="entry name" value="WH-like_DNA-bd_sf"/>
</dbReference>
<protein>
    <submittedName>
        <fullName evidence="6">Transcriptional regulator</fullName>
    </submittedName>
</protein>
<feature type="region of interest" description="Disordered" evidence="3">
    <location>
        <begin position="112"/>
        <end position="136"/>
    </location>
</feature>
<evidence type="ECO:0000256" key="2">
    <source>
        <dbReference type="PROSITE-ProRule" id="PRU01091"/>
    </source>
</evidence>
<evidence type="ECO:0000256" key="4">
    <source>
        <dbReference type="SAM" id="Phobius"/>
    </source>
</evidence>
<gene>
    <name evidence="6" type="ORF">N0H69_06575</name>
</gene>
<organism evidence="6 7">
    <name type="scientific">Yersinia alsatica</name>
    <dbReference type="NCBI Taxonomy" id="2890317"/>
    <lineage>
        <taxon>Bacteria</taxon>
        <taxon>Pseudomonadati</taxon>
        <taxon>Pseudomonadota</taxon>
        <taxon>Gammaproteobacteria</taxon>
        <taxon>Enterobacterales</taxon>
        <taxon>Yersiniaceae</taxon>
        <taxon>Yersinia</taxon>
    </lineage>
</organism>
<keyword evidence="4" id="KW-1133">Transmembrane helix</keyword>
<dbReference type="GeneID" id="75139648"/>
<dbReference type="InterPro" id="IPR016032">
    <property type="entry name" value="Sig_transdc_resp-reg_C-effctor"/>
</dbReference>
<feature type="domain" description="OmpR/PhoB-type" evidence="5">
    <location>
        <begin position="3"/>
        <end position="103"/>
    </location>
</feature>
<dbReference type="PROSITE" id="PS51755">
    <property type="entry name" value="OMPR_PHOB"/>
    <property type="match status" value="1"/>
</dbReference>
<feature type="DNA-binding region" description="OmpR/PhoB-type" evidence="2">
    <location>
        <begin position="3"/>
        <end position="103"/>
    </location>
</feature>
<dbReference type="SUPFAM" id="SSF46894">
    <property type="entry name" value="C-terminal effector domain of the bipartite response regulators"/>
    <property type="match status" value="1"/>
</dbReference>
<evidence type="ECO:0000256" key="3">
    <source>
        <dbReference type="SAM" id="MobiDB-lite"/>
    </source>
</evidence>
<dbReference type="Gene3D" id="1.10.10.10">
    <property type="entry name" value="Winged helix-like DNA-binding domain superfamily/Winged helix DNA-binding domain"/>
    <property type="match status" value="1"/>
</dbReference>
<dbReference type="Proteomes" id="UP001057860">
    <property type="component" value="Chromosome"/>
</dbReference>
<evidence type="ECO:0000313" key="7">
    <source>
        <dbReference type="Proteomes" id="UP001057860"/>
    </source>
</evidence>
<keyword evidence="4" id="KW-0812">Transmembrane</keyword>
<evidence type="ECO:0000256" key="1">
    <source>
        <dbReference type="ARBA" id="ARBA00023125"/>
    </source>
</evidence>
<dbReference type="CDD" id="cd00383">
    <property type="entry name" value="trans_reg_C"/>
    <property type="match status" value="1"/>
</dbReference>
<accession>A0ABY5USL6</accession>
<feature type="transmembrane region" description="Helical" evidence="4">
    <location>
        <begin position="196"/>
        <end position="219"/>
    </location>
</feature>
<evidence type="ECO:0000259" key="5">
    <source>
        <dbReference type="PROSITE" id="PS51755"/>
    </source>
</evidence>
<dbReference type="SMART" id="SM00862">
    <property type="entry name" value="Trans_reg_C"/>
    <property type="match status" value="1"/>
</dbReference>
<dbReference type="EMBL" id="CP104006">
    <property type="protein sequence ID" value="UWM46482.1"/>
    <property type="molecule type" value="Genomic_DNA"/>
</dbReference>
<name>A0ABY5USL6_9GAMM</name>
<evidence type="ECO:0000313" key="6">
    <source>
        <dbReference type="EMBL" id="UWM46482.1"/>
    </source>
</evidence>
<proteinExistence type="predicted"/>
<reference evidence="6" key="1">
    <citation type="submission" date="2022-08" db="EMBL/GenBank/DDBJ databases">
        <authorList>
            <person name="Bogun A."/>
            <person name="Kislichkina A."/>
            <person name="Solomentsev V."/>
            <person name="Skryabin Y."/>
            <person name="Sizova A."/>
            <person name="Platonov M."/>
            <person name="Dentovskaya S."/>
        </authorList>
    </citation>
    <scope>NUCLEOTIDE SEQUENCE</scope>
    <source>
        <strain evidence="6">SCPM-O-B-7604</strain>
    </source>
</reference>
<dbReference type="RefSeq" id="WP_050150826.1">
    <property type="nucleotide sequence ID" value="NZ_CP104006.1"/>
</dbReference>
<keyword evidence="7" id="KW-1185">Reference proteome</keyword>
<keyword evidence="4" id="KW-0472">Membrane</keyword>
<sequence>MIRKTYVVNDYTIDLISGFITHRKTGETKRLGEYQLKLITVLLEHAGEILSRDEITNLVWHRRVIGNNSLPNAIHTLRVALGDENKQQRIIQTIPKLGYLLDPEFCEIIEEDSEEQAEEQNISPQEEPPANNLNAPLLDESQHLHSLSLADEPLATETTEAVAQHINHNEEEQPPSSSVLEQPATQITAPPKRHSFNYWVILLLLLLVIVIGAAGSYILHQRSGSSHYQAVEQDLGMYSNIRIFQLVDSQLSLQDKEKLNQRLKDTFYMINKQIKLKNTHITVYYFVSLRRLDFNFSVESQCENKQLGMTIYHWRQSEQLLNNLIYREMERKVNEMAQC</sequence>